<dbReference type="PANTHER" id="PTHR24113">
    <property type="entry name" value="RAN GTPASE-ACTIVATING PROTEIN 1"/>
    <property type="match status" value="1"/>
</dbReference>
<dbReference type="Pfam" id="PF13516">
    <property type="entry name" value="LRR_6"/>
    <property type="match status" value="2"/>
</dbReference>
<evidence type="ECO:0000256" key="2">
    <source>
        <dbReference type="ARBA" id="ARBA00022614"/>
    </source>
</evidence>
<comment type="caution">
    <text evidence="5">The sequence shown here is derived from an EMBL/GenBank/DDBJ whole genome shotgun (WGS) entry which is preliminary data.</text>
</comment>
<sequence length="412" mass="44145">MAAPTTAPSSKVFSILGKGLKANTAADLEPYLTQLKELEDVEEVHFGANSLGVEACEAIAEVLKEKKTLKVADFADIFTGRLISEIPQALSALCDALADHTSLVEIDLSDNAFGGRCTDAMTKFLTTNTSFSVFKLNNNGLGPQGGAMIARSLSANADKCAREGKPSSLRTIVCGRNRLENGSAAAWAEAFSKHKGLVEVRMPQNGIRMEGIAKIAEGLSKNPNLQHLDLQDNTATKTGTRSIVKVLSSWPDLRVLNLSDCILGNAGGIALATSLSVGSNNKLEKLQLQYGEFDKRTVEILSEAIAQHLTGLKVLELNGNKFDAEDECVEKLKEALALHGNEDALDDLDDMEEVDEEEEEESEEEEAEESEEEEEVDDGVDKGAAGEDALPPATDKDADDLADMLASAHIAK</sequence>
<dbReference type="InterPro" id="IPR001611">
    <property type="entry name" value="Leu-rich_rpt"/>
</dbReference>
<name>A0AAD9FSX0_PAPLA</name>
<feature type="region of interest" description="Disordered" evidence="4">
    <location>
        <begin position="340"/>
        <end position="412"/>
    </location>
</feature>
<accession>A0AAD9FSX0</accession>
<keyword evidence="3" id="KW-0677">Repeat</keyword>
<proteinExistence type="predicted"/>
<dbReference type="EMBL" id="JAODAN010000003">
    <property type="protein sequence ID" value="KAK1925570.1"/>
    <property type="molecule type" value="Genomic_DNA"/>
</dbReference>
<dbReference type="PANTHER" id="PTHR24113:SF12">
    <property type="entry name" value="RAN GTPASE-ACTIVATING PROTEIN 1"/>
    <property type="match status" value="1"/>
</dbReference>
<dbReference type="GO" id="GO:0005634">
    <property type="term" value="C:nucleus"/>
    <property type="evidence" value="ECO:0007669"/>
    <property type="project" value="TreeGrafter"/>
</dbReference>
<keyword evidence="2" id="KW-0433">Leucine-rich repeat</keyword>
<dbReference type="Gene3D" id="3.80.10.10">
    <property type="entry name" value="Ribonuclease Inhibitor"/>
    <property type="match status" value="1"/>
</dbReference>
<keyword evidence="6" id="KW-1185">Reference proteome</keyword>
<dbReference type="CDD" id="cd00116">
    <property type="entry name" value="LRR_RI"/>
    <property type="match status" value="1"/>
</dbReference>
<dbReference type="SUPFAM" id="SSF52047">
    <property type="entry name" value="RNI-like"/>
    <property type="match status" value="1"/>
</dbReference>
<organism evidence="5 6">
    <name type="scientific">Papiliotrema laurentii</name>
    <name type="common">Cryptococcus laurentii</name>
    <dbReference type="NCBI Taxonomy" id="5418"/>
    <lineage>
        <taxon>Eukaryota</taxon>
        <taxon>Fungi</taxon>
        <taxon>Dikarya</taxon>
        <taxon>Basidiomycota</taxon>
        <taxon>Agaricomycotina</taxon>
        <taxon>Tremellomycetes</taxon>
        <taxon>Tremellales</taxon>
        <taxon>Rhynchogastremaceae</taxon>
        <taxon>Papiliotrema</taxon>
    </lineage>
</organism>
<dbReference type="GO" id="GO:0005096">
    <property type="term" value="F:GTPase activator activity"/>
    <property type="evidence" value="ECO:0007669"/>
    <property type="project" value="UniProtKB-KW"/>
</dbReference>
<evidence type="ECO:0000313" key="6">
    <source>
        <dbReference type="Proteomes" id="UP001182556"/>
    </source>
</evidence>
<evidence type="ECO:0000256" key="3">
    <source>
        <dbReference type="ARBA" id="ARBA00022737"/>
    </source>
</evidence>
<reference evidence="5" key="1">
    <citation type="submission" date="2023-02" db="EMBL/GenBank/DDBJ databases">
        <title>Identification and recombinant expression of a fungal hydrolase from Papiliotrema laurentii that hydrolyzes apple cutin and clears colloidal polyester polyurethane.</title>
        <authorList>
            <consortium name="DOE Joint Genome Institute"/>
            <person name="Roman V.A."/>
            <person name="Bojanowski C."/>
            <person name="Crable B.R."/>
            <person name="Wagner D.N."/>
            <person name="Hung C.S."/>
            <person name="Nadeau L.J."/>
            <person name="Schratz L."/>
            <person name="Haridas S."/>
            <person name="Pangilinan J."/>
            <person name="Lipzen A."/>
            <person name="Na H."/>
            <person name="Yan M."/>
            <person name="Ng V."/>
            <person name="Grigoriev I.V."/>
            <person name="Spatafora J.W."/>
            <person name="Barlow D."/>
            <person name="Biffinger J."/>
            <person name="Kelley-Loughnane N."/>
            <person name="Varaljay V.A."/>
            <person name="Crookes-Goodson W.J."/>
        </authorList>
    </citation>
    <scope>NUCLEOTIDE SEQUENCE</scope>
    <source>
        <strain evidence="5">5307AH</strain>
    </source>
</reference>
<evidence type="ECO:0000313" key="5">
    <source>
        <dbReference type="EMBL" id="KAK1925570.1"/>
    </source>
</evidence>
<gene>
    <name evidence="5" type="ORF">DB88DRAFT_200749</name>
</gene>
<dbReference type="Proteomes" id="UP001182556">
    <property type="component" value="Unassembled WGS sequence"/>
</dbReference>
<feature type="compositionally biased region" description="Low complexity" evidence="4">
    <location>
        <begin position="403"/>
        <end position="412"/>
    </location>
</feature>
<evidence type="ECO:0000256" key="4">
    <source>
        <dbReference type="SAM" id="MobiDB-lite"/>
    </source>
</evidence>
<feature type="compositionally biased region" description="Acidic residues" evidence="4">
    <location>
        <begin position="343"/>
        <end position="378"/>
    </location>
</feature>
<dbReference type="GO" id="GO:0005829">
    <property type="term" value="C:cytosol"/>
    <property type="evidence" value="ECO:0007669"/>
    <property type="project" value="TreeGrafter"/>
</dbReference>
<evidence type="ECO:0000256" key="1">
    <source>
        <dbReference type="ARBA" id="ARBA00022468"/>
    </source>
</evidence>
<dbReference type="SMART" id="SM00368">
    <property type="entry name" value="LRR_RI"/>
    <property type="match status" value="8"/>
</dbReference>
<dbReference type="GO" id="GO:0048471">
    <property type="term" value="C:perinuclear region of cytoplasm"/>
    <property type="evidence" value="ECO:0007669"/>
    <property type="project" value="TreeGrafter"/>
</dbReference>
<dbReference type="GO" id="GO:0006913">
    <property type="term" value="P:nucleocytoplasmic transport"/>
    <property type="evidence" value="ECO:0007669"/>
    <property type="project" value="TreeGrafter"/>
</dbReference>
<protein>
    <submittedName>
        <fullName evidence="5">Ran GTPase activator</fullName>
    </submittedName>
</protein>
<dbReference type="AlphaFoldDB" id="A0AAD9FSX0"/>
<keyword evidence="1" id="KW-0343">GTPase activation</keyword>
<dbReference type="InterPro" id="IPR027038">
    <property type="entry name" value="RanGap"/>
</dbReference>
<dbReference type="GO" id="GO:0031267">
    <property type="term" value="F:small GTPase binding"/>
    <property type="evidence" value="ECO:0007669"/>
    <property type="project" value="TreeGrafter"/>
</dbReference>
<dbReference type="InterPro" id="IPR032675">
    <property type="entry name" value="LRR_dom_sf"/>
</dbReference>